<feature type="non-terminal residue" evidence="1">
    <location>
        <position position="77"/>
    </location>
</feature>
<reference evidence="1 2" key="1">
    <citation type="submission" date="2023-08" db="EMBL/GenBank/DDBJ databases">
        <title>Genomic and mutational analysis of Pseudomonas syringae pv. tagetis EB037 pathogenicity on sunflower.</title>
        <authorList>
            <person name="Maul J.E."/>
        </authorList>
    </citation>
    <scope>NUCLEOTIDE SEQUENCE [LARGE SCALE GENOMIC DNA]</scope>
    <source>
        <strain evidence="1 2">EB037_T1</strain>
    </source>
</reference>
<organism evidence="1 2">
    <name type="scientific">Pseudomonas syringae pv. tagetis</name>
    <dbReference type="NCBI Taxonomy" id="129140"/>
    <lineage>
        <taxon>Bacteria</taxon>
        <taxon>Pseudomonadati</taxon>
        <taxon>Pseudomonadota</taxon>
        <taxon>Gammaproteobacteria</taxon>
        <taxon>Pseudomonadales</taxon>
        <taxon>Pseudomonadaceae</taxon>
        <taxon>Pseudomonas</taxon>
    </lineage>
</organism>
<sequence>MQALAVRLQQAGVQAVQWIDSVPPAWPDSLPATAVTHERQVCGPLPSWSLPLPGTGQKTPRLAIGLALAAVLLAALG</sequence>
<dbReference type="EMBL" id="JAVCQK010000421">
    <property type="protein sequence ID" value="MFH7519141.1"/>
    <property type="molecule type" value="Genomic_DNA"/>
</dbReference>
<gene>
    <name evidence="1" type="ORF">RA271_28880</name>
</gene>
<dbReference type="Proteomes" id="UP001610657">
    <property type="component" value="Unassembled WGS sequence"/>
</dbReference>
<evidence type="ECO:0000313" key="2">
    <source>
        <dbReference type="Proteomes" id="UP001610657"/>
    </source>
</evidence>
<comment type="caution">
    <text evidence="1">The sequence shown here is derived from an EMBL/GenBank/DDBJ whole genome shotgun (WGS) entry which is preliminary data.</text>
</comment>
<proteinExistence type="predicted"/>
<dbReference type="RefSeq" id="WP_395577879.1">
    <property type="nucleotide sequence ID" value="NZ_JAVCQK010000421.1"/>
</dbReference>
<evidence type="ECO:0000313" key="1">
    <source>
        <dbReference type="EMBL" id="MFH7519141.1"/>
    </source>
</evidence>
<name>A0ABW7NW57_9PSED</name>
<protein>
    <submittedName>
        <fullName evidence="1">Uncharacterized protein</fullName>
    </submittedName>
</protein>
<keyword evidence="2" id="KW-1185">Reference proteome</keyword>
<accession>A0ABW7NW57</accession>